<feature type="domain" description="C2H2-type" evidence="2">
    <location>
        <begin position="287"/>
        <end position="309"/>
    </location>
</feature>
<dbReference type="Gene3D" id="3.30.1330.30">
    <property type="match status" value="1"/>
</dbReference>
<dbReference type="InterPro" id="IPR004038">
    <property type="entry name" value="Ribosomal_eL8/eL30/eS12/Gad45"/>
</dbReference>
<dbReference type="EMBL" id="JALJOU010000039">
    <property type="protein sequence ID" value="KAK9832705.1"/>
    <property type="molecule type" value="Genomic_DNA"/>
</dbReference>
<dbReference type="GO" id="GO:0003730">
    <property type="term" value="F:mRNA 3'-UTR binding"/>
    <property type="evidence" value="ECO:0007669"/>
    <property type="project" value="TreeGrafter"/>
</dbReference>
<dbReference type="SUPFAM" id="SSF57667">
    <property type="entry name" value="beta-beta-alpha zinc fingers"/>
    <property type="match status" value="1"/>
</dbReference>
<evidence type="ECO:0000313" key="3">
    <source>
        <dbReference type="EMBL" id="KAK9832705.1"/>
    </source>
</evidence>
<feature type="region of interest" description="Disordered" evidence="1">
    <location>
        <begin position="162"/>
        <end position="189"/>
    </location>
</feature>
<dbReference type="GO" id="GO:1990904">
    <property type="term" value="C:ribonucleoprotein complex"/>
    <property type="evidence" value="ECO:0007669"/>
    <property type="project" value="TreeGrafter"/>
</dbReference>
<dbReference type="AlphaFoldDB" id="A0AAW1RGB4"/>
<evidence type="ECO:0000313" key="4">
    <source>
        <dbReference type="Proteomes" id="UP001445335"/>
    </source>
</evidence>
<dbReference type="InterPro" id="IPR036236">
    <property type="entry name" value="Znf_C2H2_sf"/>
</dbReference>
<dbReference type="SUPFAM" id="SSF55315">
    <property type="entry name" value="L30e-like"/>
    <property type="match status" value="1"/>
</dbReference>
<organism evidence="3 4">
    <name type="scientific">Elliptochloris bilobata</name>
    <dbReference type="NCBI Taxonomy" id="381761"/>
    <lineage>
        <taxon>Eukaryota</taxon>
        <taxon>Viridiplantae</taxon>
        <taxon>Chlorophyta</taxon>
        <taxon>core chlorophytes</taxon>
        <taxon>Trebouxiophyceae</taxon>
        <taxon>Trebouxiophyceae incertae sedis</taxon>
        <taxon>Elliptochloris clade</taxon>
        <taxon>Elliptochloris</taxon>
    </lineage>
</organism>
<dbReference type="PANTHER" id="PTHR13284">
    <property type="entry name" value="GH01354P"/>
    <property type="match status" value="1"/>
</dbReference>
<name>A0AAW1RGB4_9CHLO</name>
<evidence type="ECO:0000259" key="2">
    <source>
        <dbReference type="PROSITE" id="PS00028"/>
    </source>
</evidence>
<reference evidence="3 4" key="1">
    <citation type="journal article" date="2024" name="Nat. Commun.">
        <title>Phylogenomics reveals the evolutionary origins of lichenization in chlorophyte algae.</title>
        <authorList>
            <person name="Puginier C."/>
            <person name="Libourel C."/>
            <person name="Otte J."/>
            <person name="Skaloud P."/>
            <person name="Haon M."/>
            <person name="Grisel S."/>
            <person name="Petersen M."/>
            <person name="Berrin J.G."/>
            <person name="Delaux P.M."/>
            <person name="Dal Grande F."/>
            <person name="Keller J."/>
        </authorList>
    </citation>
    <scope>NUCLEOTIDE SEQUENCE [LARGE SCALE GENOMIC DNA]</scope>
    <source>
        <strain evidence="3 4">SAG 245.80</strain>
    </source>
</reference>
<gene>
    <name evidence="3" type="ORF">WJX81_002202</name>
</gene>
<proteinExistence type="predicted"/>
<dbReference type="GO" id="GO:0005739">
    <property type="term" value="C:mitochondrion"/>
    <property type="evidence" value="ECO:0007669"/>
    <property type="project" value="TreeGrafter"/>
</dbReference>
<dbReference type="PANTHER" id="PTHR13284:SF4">
    <property type="entry name" value="C2H2-TYPE DOMAIN-CONTAINING PROTEIN"/>
    <property type="match status" value="1"/>
</dbReference>
<dbReference type="Pfam" id="PF01248">
    <property type="entry name" value="Ribosomal_L7Ae"/>
    <property type="match status" value="1"/>
</dbReference>
<comment type="caution">
    <text evidence="3">The sequence shown here is derived from an EMBL/GenBank/DDBJ whole genome shotgun (WGS) entry which is preliminary data.</text>
</comment>
<protein>
    <recommendedName>
        <fullName evidence="2">C2H2-type domain-containing protein</fullName>
    </recommendedName>
</protein>
<dbReference type="PROSITE" id="PS00028">
    <property type="entry name" value="ZINC_FINGER_C2H2_1"/>
    <property type="match status" value="1"/>
</dbReference>
<dbReference type="InterPro" id="IPR040051">
    <property type="entry name" value="SECISBP2"/>
</dbReference>
<dbReference type="Proteomes" id="UP001445335">
    <property type="component" value="Unassembled WGS sequence"/>
</dbReference>
<dbReference type="GO" id="GO:0035368">
    <property type="term" value="F:selenocysteine insertion sequence binding"/>
    <property type="evidence" value="ECO:0007669"/>
    <property type="project" value="InterPro"/>
</dbReference>
<accession>A0AAW1RGB4</accession>
<evidence type="ECO:0000256" key="1">
    <source>
        <dbReference type="SAM" id="MobiDB-lite"/>
    </source>
</evidence>
<dbReference type="GO" id="GO:0043021">
    <property type="term" value="F:ribonucleoprotein complex binding"/>
    <property type="evidence" value="ECO:0007669"/>
    <property type="project" value="TreeGrafter"/>
</dbReference>
<sequence length="483" mass="51037">MSPPQEQCQAAEGTAAAAVLPGKDTDRDWLHMGDPFAGMQQGLLPSSSALAVLQAAWPQNGFSPASSEDAPVPLGRLPTASVGQPVGGGAGLGFGLAFAPMESPESALAQQRLEQMGALLASYRSSPLVPEGREAQLLGELTIAGALQDLMHRMLLSEPQAAEPACRAQSNQAGLATSTGQPLGAQLPGQASAGQWTAQQQQLQAVRMACQAAPAPVQLSAPPRMYDQAPQAQQLGLQQANQWPPQAQVGAPHGHEAAPWQRPLMQRRALVPAQPKPRVPSSHSFPCDVCGITCCGRANFEQHCACKKHLRKDAIAAAAAAAADGSGGPLYEPGTCSESEREHQASLGVLQEQCRSYCKQVITTELNKAVDRLLKTLLTWQEREKIANPLHAASHKRVLSGLREVAKAVRSRKACSVIMAPNIEQDEDEGRLDGLLAGLLHQAGHFGIPIVYALSRKKLGLAFGCPKRVSAIAILDYSGAEDQ</sequence>
<dbReference type="InterPro" id="IPR029064">
    <property type="entry name" value="Ribosomal_eL30-like_sf"/>
</dbReference>
<keyword evidence="4" id="KW-1185">Reference proteome</keyword>
<feature type="compositionally biased region" description="Polar residues" evidence="1">
    <location>
        <begin position="168"/>
        <end position="181"/>
    </location>
</feature>
<dbReference type="InterPro" id="IPR013087">
    <property type="entry name" value="Znf_C2H2_type"/>
</dbReference>